<feature type="transmembrane region" description="Helical" evidence="6">
    <location>
        <begin position="206"/>
        <end position="226"/>
    </location>
</feature>
<evidence type="ECO:0000256" key="2">
    <source>
        <dbReference type="ARBA" id="ARBA00022692"/>
    </source>
</evidence>
<feature type="transmembrane region" description="Helical" evidence="6">
    <location>
        <begin position="172"/>
        <end position="194"/>
    </location>
</feature>
<dbReference type="RefSeq" id="WP_275412961.1">
    <property type="nucleotide sequence ID" value="NZ_BONZ01000012.1"/>
</dbReference>
<dbReference type="GO" id="GO:0005886">
    <property type="term" value="C:plasma membrane"/>
    <property type="evidence" value="ECO:0007669"/>
    <property type="project" value="UniProtKB-SubCell"/>
</dbReference>
<protein>
    <submittedName>
        <fullName evidence="8">MFS transporter</fullName>
    </submittedName>
</protein>
<organism evidence="8 9">
    <name type="scientific">Rugosimonospora africana</name>
    <dbReference type="NCBI Taxonomy" id="556532"/>
    <lineage>
        <taxon>Bacteria</taxon>
        <taxon>Bacillati</taxon>
        <taxon>Actinomycetota</taxon>
        <taxon>Actinomycetes</taxon>
        <taxon>Micromonosporales</taxon>
        <taxon>Micromonosporaceae</taxon>
        <taxon>Rugosimonospora</taxon>
    </lineage>
</organism>
<accession>A0A8J3QN34</accession>
<feature type="transmembrane region" description="Helical" evidence="6">
    <location>
        <begin position="265"/>
        <end position="286"/>
    </location>
</feature>
<dbReference type="Pfam" id="PF07690">
    <property type="entry name" value="MFS_1"/>
    <property type="match status" value="1"/>
</dbReference>
<dbReference type="EMBL" id="BONZ01000012">
    <property type="protein sequence ID" value="GIH12949.1"/>
    <property type="molecule type" value="Genomic_DNA"/>
</dbReference>
<sequence length="507" mass="52620">MTVTDITDQPIRPGAARQDTGRQDTGRQDTGRLGPPDAAERPPRRGLLPVMLAGVFMTSLDVFIVNVAIPATERQLHAGPGAVQWIVAGFGLAVAAGVITGGRLGDLYGRRRMYALGMALFTLASAACGLAPSPGALIAARVAQGVAAAIMSPQALAILGTALTGRALHRAVSAYGMAMGLAAVFGQLIGGVLIEANPLGLSWRSCFLVNLPVGALALVLIPRVVPESRGTGRSRLDLVGVFLVTLALVASVLPLIQAGSTGWPAWTWPCFGAAGVLFAAFIGYQLRLSRRGGEPLIEPALFRMRTFSVGLLTQLVFWTGLGSFFLVFALYIQQGRGRSPLGAGLIFTAIGAGYLATSTTSHRIAARLGRWTVPAGTLLMAAGLALLWEVVGRSGTHGSPFWLVPPLVIDGIGMGMTLSPLVTTSMTGMPPRHAGAASGVLSTTMQVGGALGVSVVGVVFYRALAGGHPHAFQASLVYLIGVALATAALIQFLPRDRSGREQARIGR</sequence>
<dbReference type="GO" id="GO:0022857">
    <property type="term" value="F:transmembrane transporter activity"/>
    <property type="evidence" value="ECO:0007669"/>
    <property type="project" value="InterPro"/>
</dbReference>
<feature type="transmembrane region" description="Helical" evidence="6">
    <location>
        <begin position="138"/>
        <end position="160"/>
    </location>
</feature>
<feature type="transmembrane region" description="Helical" evidence="6">
    <location>
        <begin position="400"/>
        <end position="422"/>
    </location>
</feature>
<feature type="region of interest" description="Disordered" evidence="5">
    <location>
        <begin position="1"/>
        <end position="44"/>
    </location>
</feature>
<gene>
    <name evidence="8" type="ORF">Raf01_11210</name>
</gene>
<feature type="transmembrane region" description="Helical" evidence="6">
    <location>
        <begin position="307"/>
        <end position="332"/>
    </location>
</feature>
<dbReference type="SUPFAM" id="SSF103473">
    <property type="entry name" value="MFS general substrate transporter"/>
    <property type="match status" value="1"/>
</dbReference>
<dbReference type="PANTHER" id="PTHR42718">
    <property type="entry name" value="MAJOR FACILITATOR SUPERFAMILY MULTIDRUG TRANSPORTER MFSC"/>
    <property type="match status" value="1"/>
</dbReference>
<reference evidence="8" key="1">
    <citation type="submission" date="2021-01" db="EMBL/GenBank/DDBJ databases">
        <title>Whole genome shotgun sequence of Rugosimonospora africana NBRC 104875.</title>
        <authorList>
            <person name="Komaki H."/>
            <person name="Tamura T."/>
        </authorList>
    </citation>
    <scope>NUCLEOTIDE SEQUENCE</scope>
    <source>
        <strain evidence="8">NBRC 104875</strain>
    </source>
</reference>
<evidence type="ECO:0000256" key="4">
    <source>
        <dbReference type="ARBA" id="ARBA00023136"/>
    </source>
</evidence>
<evidence type="ECO:0000313" key="9">
    <source>
        <dbReference type="Proteomes" id="UP000642748"/>
    </source>
</evidence>
<proteinExistence type="predicted"/>
<feature type="domain" description="Major facilitator superfamily (MFS) profile" evidence="7">
    <location>
        <begin position="47"/>
        <end position="499"/>
    </location>
</feature>
<dbReference type="InterPro" id="IPR036259">
    <property type="entry name" value="MFS_trans_sf"/>
</dbReference>
<comment type="subcellular location">
    <subcellularLocation>
        <location evidence="1">Cell membrane</location>
        <topology evidence="1">Multi-pass membrane protein</topology>
    </subcellularLocation>
</comment>
<feature type="transmembrane region" description="Helical" evidence="6">
    <location>
        <begin position="47"/>
        <end position="69"/>
    </location>
</feature>
<feature type="transmembrane region" description="Helical" evidence="6">
    <location>
        <begin position="238"/>
        <end position="259"/>
    </location>
</feature>
<feature type="transmembrane region" description="Helical" evidence="6">
    <location>
        <begin position="434"/>
        <end position="464"/>
    </location>
</feature>
<feature type="transmembrane region" description="Helical" evidence="6">
    <location>
        <begin position="338"/>
        <end position="356"/>
    </location>
</feature>
<dbReference type="Gene3D" id="1.20.1250.20">
    <property type="entry name" value="MFS general substrate transporter like domains"/>
    <property type="match status" value="1"/>
</dbReference>
<evidence type="ECO:0000256" key="3">
    <source>
        <dbReference type="ARBA" id="ARBA00022989"/>
    </source>
</evidence>
<feature type="transmembrane region" description="Helical" evidence="6">
    <location>
        <begin position="81"/>
        <end position="101"/>
    </location>
</feature>
<evidence type="ECO:0000256" key="6">
    <source>
        <dbReference type="SAM" id="Phobius"/>
    </source>
</evidence>
<comment type="caution">
    <text evidence="8">The sequence shown here is derived from an EMBL/GenBank/DDBJ whole genome shotgun (WGS) entry which is preliminary data.</text>
</comment>
<dbReference type="AlphaFoldDB" id="A0A8J3QN34"/>
<evidence type="ECO:0000256" key="1">
    <source>
        <dbReference type="ARBA" id="ARBA00004651"/>
    </source>
</evidence>
<dbReference type="PROSITE" id="PS50850">
    <property type="entry name" value="MFS"/>
    <property type="match status" value="1"/>
</dbReference>
<evidence type="ECO:0000313" key="8">
    <source>
        <dbReference type="EMBL" id="GIH12949.1"/>
    </source>
</evidence>
<keyword evidence="2 6" id="KW-0812">Transmembrane</keyword>
<dbReference type="PANTHER" id="PTHR42718:SF39">
    <property type="entry name" value="ACTINORHODIN TRANSPORTER-RELATED"/>
    <property type="match status" value="1"/>
</dbReference>
<dbReference type="CDD" id="cd17321">
    <property type="entry name" value="MFS_MMR_MDR_like"/>
    <property type="match status" value="1"/>
</dbReference>
<keyword evidence="9" id="KW-1185">Reference proteome</keyword>
<dbReference type="Gene3D" id="1.20.1720.10">
    <property type="entry name" value="Multidrug resistance protein D"/>
    <property type="match status" value="1"/>
</dbReference>
<name>A0A8J3QN34_9ACTN</name>
<feature type="transmembrane region" description="Helical" evidence="6">
    <location>
        <begin position="368"/>
        <end position="388"/>
    </location>
</feature>
<keyword evidence="4 6" id="KW-0472">Membrane</keyword>
<evidence type="ECO:0000259" key="7">
    <source>
        <dbReference type="PROSITE" id="PS50850"/>
    </source>
</evidence>
<feature type="compositionally biased region" description="Basic and acidic residues" evidence="5">
    <location>
        <begin position="19"/>
        <end position="30"/>
    </location>
</feature>
<feature type="transmembrane region" description="Helical" evidence="6">
    <location>
        <begin position="113"/>
        <end position="132"/>
    </location>
</feature>
<feature type="transmembrane region" description="Helical" evidence="6">
    <location>
        <begin position="476"/>
        <end position="494"/>
    </location>
</feature>
<keyword evidence="3 6" id="KW-1133">Transmembrane helix</keyword>
<dbReference type="Proteomes" id="UP000642748">
    <property type="component" value="Unassembled WGS sequence"/>
</dbReference>
<dbReference type="InterPro" id="IPR011701">
    <property type="entry name" value="MFS"/>
</dbReference>
<evidence type="ECO:0000256" key="5">
    <source>
        <dbReference type="SAM" id="MobiDB-lite"/>
    </source>
</evidence>
<dbReference type="InterPro" id="IPR020846">
    <property type="entry name" value="MFS_dom"/>
</dbReference>